<evidence type="ECO:0000313" key="2">
    <source>
        <dbReference type="EMBL" id="CAD6333040.1"/>
    </source>
</evidence>
<feature type="region of interest" description="Disordered" evidence="1">
    <location>
        <begin position="1"/>
        <end position="56"/>
    </location>
</feature>
<protein>
    <submittedName>
        <fullName evidence="2">Uncharacterized protein</fullName>
    </submittedName>
</protein>
<keyword evidence="3" id="KW-1185">Reference proteome</keyword>
<sequence>MAPQQFPPASGYLPHGASSSRTPAAAYGSVRRPLAQGGTKRPPRSPSEMGAAGPLPLANSANLLLHHVTGTPCEPNFFLAKRSL</sequence>
<dbReference type="AlphaFoldDB" id="A0A811RVB0"/>
<organism evidence="2 3">
    <name type="scientific">Miscanthus lutarioriparius</name>
    <dbReference type="NCBI Taxonomy" id="422564"/>
    <lineage>
        <taxon>Eukaryota</taxon>
        <taxon>Viridiplantae</taxon>
        <taxon>Streptophyta</taxon>
        <taxon>Embryophyta</taxon>
        <taxon>Tracheophyta</taxon>
        <taxon>Spermatophyta</taxon>
        <taxon>Magnoliopsida</taxon>
        <taxon>Liliopsida</taxon>
        <taxon>Poales</taxon>
        <taxon>Poaceae</taxon>
        <taxon>PACMAD clade</taxon>
        <taxon>Panicoideae</taxon>
        <taxon>Andropogonodae</taxon>
        <taxon>Andropogoneae</taxon>
        <taxon>Saccharinae</taxon>
        <taxon>Miscanthus</taxon>
    </lineage>
</organism>
<reference evidence="2" key="1">
    <citation type="submission" date="2020-10" db="EMBL/GenBank/DDBJ databases">
        <authorList>
            <person name="Han B."/>
            <person name="Lu T."/>
            <person name="Zhao Q."/>
            <person name="Huang X."/>
            <person name="Zhao Y."/>
        </authorList>
    </citation>
    <scope>NUCLEOTIDE SEQUENCE</scope>
</reference>
<accession>A0A811RVB0</accession>
<name>A0A811RVB0_9POAL</name>
<gene>
    <name evidence="2" type="ORF">NCGR_LOCUS57138</name>
</gene>
<dbReference type="EMBL" id="CAJGYO010000017">
    <property type="protein sequence ID" value="CAD6333040.1"/>
    <property type="molecule type" value="Genomic_DNA"/>
</dbReference>
<comment type="caution">
    <text evidence="2">The sequence shown here is derived from an EMBL/GenBank/DDBJ whole genome shotgun (WGS) entry which is preliminary data.</text>
</comment>
<dbReference type="Proteomes" id="UP000604825">
    <property type="component" value="Unassembled WGS sequence"/>
</dbReference>
<proteinExistence type="predicted"/>
<evidence type="ECO:0000313" key="3">
    <source>
        <dbReference type="Proteomes" id="UP000604825"/>
    </source>
</evidence>
<evidence type="ECO:0000256" key="1">
    <source>
        <dbReference type="SAM" id="MobiDB-lite"/>
    </source>
</evidence>